<dbReference type="GeneID" id="12978725"/>
<accession>I1TDQ9</accession>
<name>I1TDQ9_9CAUD</name>
<dbReference type="EMBL" id="HQ665011">
    <property type="protein sequence ID" value="AET24621.1"/>
    <property type="molecule type" value="Genomic_DNA"/>
</dbReference>
<keyword evidence="2" id="KW-1185">Reference proteome</keyword>
<proteinExistence type="predicted"/>
<protein>
    <submittedName>
        <fullName evidence="1">Uncharacterized protein</fullName>
    </submittedName>
</protein>
<dbReference type="RefSeq" id="YP_006382308.1">
    <property type="nucleotide sequence ID" value="NC_017969.1"/>
</dbReference>
<evidence type="ECO:0000313" key="2">
    <source>
        <dbReference type="Proteomes" id="UP000002886"/>
    </source>
</evidence>
<dbReference type="KEGG" id="vg:12978725"/>
<evidence type="ECO:0000313" key="1">
    <source>
        <dbReference type="EMBL" id="AET24621.1"/>
    </source>
</evidence>
<dbReference type="Proteomes" id="UP000002886">
    <property type="component" value="Segment"/>
</dbReference>
<reference evidence="1 2" key="1">
    <citation type="journal article" date="2012" name="PLoS ONE">
        <title>Genomic, Proteomic and Physiological Characterization of a T5-like Bacteriophage for Control of Shiga Toxin-Producing Escherichia coli O157:H7.</title>
        <authorList>
            <person name="Niu Y.D."/>
            <person name="Stanford K."/>
            <person name="Kropinski A.M."/>
            <person name="Ackermann H.W."/>
            <person name="Johnson R.P."/>
            <person name="She Y.M."/>
            <person name="Ahmed R."/>
            <person name="Villegas A."/>
            <person name="McAllister T.A."/>
        </authorList>
    </citation>
    <scope>NUCLEOTIDE SEQUENCE [LARGE SCALE GENOMIC DNA]</scope>
</reference>
<sequence length="96" mass="11001">MKKLLAYLLCFVVFARPFLLILMRRAQVAARRSVDRVFTFLYKNKVAPFSGIPYYLSRRAAMTNYTAGSLPPRSLKIGYILKPIGGKLIHYKESTI</sequence>
<organism evidence="1 2">
    <name type="scientific">Escherichia phage vB_EcoS_AKFV33</name>
    <dbReference type="NCBI Taxonomy" id="2681605"/>
    <lineage>
        <taxon>Viruses</taxon>
        <taxon>Duplodnaviria</taxon>
        <taxon>Heunggongvirae</taxon>
        <taxon>Uroviricota</taxon>
        <taxon>Caudoviricetes</taxon>
        <taxon>Demerecviridae</taxon>
        <taxon>Markadamsvirinae</taxon>
        <taxon>Tequintavirus</taxon>
        <taxon>Tequintavirus AKFV33</taxon>
    </lineage>
</organism>
<gene>
    <name evidence="1" type="primary">orf009</name>
</gene>